<protein>
    <submittedName>
        <fullName evidence="2">Uncharacterized protein</fullName>
    </submittedName>
</protein>
<accession>A0A2P1JU88</accession>
<proteinExistence type="predicted"/>
<evidence type="ECO:0000313" key="2">
    <source>
        <dbReference type="EMBL" id="AVO22918.1"/>
    </source>
</evidence>
<sequence>MTPSFSGFLTEQEDQKLVTEAFNTAPYDLTFGKKSAGDIFFTFHDEDDKEFRIQFYTPAGLGKNVRQVFIGQKKGASYLDSNQVFKNPMKVVASMIEATKQFLETPIGKGIDGFAINFSKKVMDRGLKLLPKIIRQSGLKQKLNVMDLTFSPDDGRGYVWVIRKGKDPADVFNGPKMKGVTWDDPNKVGDVPVSSGVGVNTPEQSNELTESKWLALLNFVGYSKAAGGKLFGNDEFIKNFVTDRYKLTLSITRRVQSVRLSVNAWDSGAEKWLSFPPAAGVLEYVDINEPKRFPKIIDDFVKDTMNYVEKNLVHTAIGWSNKTAPAGQPILEFRDNSGMYGGGINVVPSSNKPVYGMYYGVSSKSRTFAEVSDSELDALAKKIKLPPIPANVKATMTRAAEAWWASKNLTVGGSSIDLGSQIKRGSNDLVVVSERNSATVLGITFRKFGSEIDGYTIDKLLTYNERKNEVDITTNVINDKGSRLSTASYSVPYEEGVVQKIYKEMNEKLQSATGQLSLIDNDNYNPLKLKVGVVEIGSYGEIRVDGTDLGQASNRGFVLNRILKLTKDEEKRQKEQKNATNTPAPLSQNDWNGFKTTLEGMGFEIRTEFRKIFGAMPAGQGKLMISVSRLETGARVLGTLLDSNNFADNAWMKYARDADVVVSSADELKDAVKKIIDFKDQIVGNANPVAVPNQDQEMTTDRWRALCNALTKVKDFRGVTSSTTVSGGVSVGNKGRVQVTMMRGDGKTDDLVKVIIRANDTDSQSIDISPQIVLRGFPLNKPAQLTKDVQTAVNTKIAEINKAAPDSAALDNKAMLKNIETKKSSGRDVEWQIREYQGKIYADWDITFRRNSKTGAFMEYKTEISRANAAINYMKATLENAGYNVQTFILGLDDVRNMDATSDQAYSEYEQSIGGNLVATK</sequence>
<dbReference type="RefSeq" id="YP_009837677.1">
    <property type="nucleotide sequence ID" value="NC_048702.1"/>
</dbReference>
<evidence type="ECO:0000256" key="1">
    <source>
        <dbReference type="SAM" id="MobiDB-lite"/>
    </source>
</evidence>
<dbReference type="KEGG" id="vg:55607870"/>
<dbReference type="EMBL" id="MG973030">
    <property type="protein sequence ID" value="AVO22918.1"/>
    <property type="molecule type" value="Genomic_DNA"/>
</dbReference>
<name>A0A2P1JU88_9CAUD</name>
<organism evidence="2 3">
    <name type="scientific">Erwinia phage vB_EamM-Bue1</name>
    <dbReference type="NCBI Taxonomy" id="2099338"/>
    <lineage>
        <taxon>Viruses</taxon>
        <taxon>Duplodnaviria</taxon>
        <taxon>Heunggongvirae</taxon>
        <taxon>Uroviricota</taxon>
        <taxon>Caudoviricetes</taxon>
        <taxon>Pantevenvirales</taxon>
        <taxon>Ackermannviridae</taxon>
        <taxon>Nezavisimistyvirus</taxon>
        <taxon>Nezavisimistyvirus bue1</taxon>
    </lineage>
</organism>
<dbReference type="GeneID" id="55607870"/>
<reference evidence="2 3" key="1">
    <citation type="submission" date="2018-02" db="EMBL/GenBank/DDBJ databases">
        <title>Complete Genome Sequences of Erwinia amylovora Phages vB_EamP-S2 and vB_EamM-Bue1.</title>
        <authorList>
            <person name="Knecht L.E."/>
        </authorList>
    </citation>
    <scope>NUCLEOTIDE SEQUENCE [LARGE SCALE GENOMIC DNA]</scope>
</reference>
<dbReference type="Proteomes" id="UP000242372">
    <property type="component" value="Segment"/>
</dbReference>
<feature type="region of interest" description="Disordered" evidence="1">
    <location>
        <begin position="569"/>
        <end position="591"/>
    </location>
</feature>
<feature type="compositionally biased region" description="Polar residues" evidence="1">
    <location>
        <begin position="578"/>
        <end position="591"/>
    </location>
</feature>
<keyword evidence="3" id="KW-1185">Reference proteome</keyword>
<evidence type="ECO:0000313" key="3">
    <source>
        <dbReference type="Proteomes" id="UP000242372"/>
    </source>
</evidence>